<dbReference type="Pfam" id="PF19574">
    <property type="entry name" value="LolA_3"/>
    <property type="match status" value="1"/>
</dbReference>
<accession>A0A370L850</accession>
<evidence type="ECO:0000256" key="1">
    <source>
        <dbReference type="ARBA" id="ARBA00022729"/>
    </source>
</evidence>
<dbReference type="Gene3D" id="2.50.20.10">
    <property type="entry name" value="Lipoprotein localisation LolA/LolB/LppX"/>
    <property type="match status" value="1"/>
</dbReference>
<dbReference type="EMBL" id="QQTP01000004">
    <property type="protein sequence ID" value="RDJ26331.1"/>
    <property type="molecule type" value="Genomic_DNA"/>
</dbReference>
<proteinExistence type="predicted"/>
<name>A0A370L850_9HYPH</name>
<dbReference type="RefSeq" id="WP_114829273.1">
    <property type="nucleotide sequence ID" value="NZ_QQTO01000022.1"/>
</dbReference>
<dbReference type="InterPro" id="IPR029046">
    <property type="entry name" value="LolA/LolB/LppX"/>
</dbReference>
<keyword evidence="3" id="KW-1185">Reference proteome</keyword>
<keyword evidence="1" id="KW-0732">Signal</keyword>
<organism evidence="2 3">
    <name type="scientific">Bosea caraganae</name>
    <dbReference type="NCBI Taxonomy" id="2763117"/>
    <lineage>
        <taxon>Bacteria</taxon>
        <taxon>Pseudomonadati</taxon>
        <taxon>Pseudomonadota</taxon>
        <taxon>Alphaproteobacteria</taxon>
        <taxon>Hyphomicrobiales</taxon>
        <taxon>Boseaceae</taxon>
        <taxon>Bosea</taxon>
    </lineage>
</organism>
<keyword evidence="2" id="KW-0449">Lipoprotein</keyword>
<protein>
    <submittedName>
        <fullName evidence="2">Outer membrane lipoprotein carrier protein LolA</fullName>
    </submittedName>
</protein>
<dbReference type="Proteomes" id="UP000255207">
    <property type="component" value="Unassembled WGS sequence"/>
</dbReference>
<dbReference type="CDD" id="cd16325">
    <property type="entry name" value="LolA"/>
    <property type="match status" value="1"/>
</dbReference>
<reference evidence="3" key="1">
    <citation type="submission" date="2018-07" db="EMBL/GenBank/DDBJ databases">
        <authorList>
            <person name="Safronova V.I."/>
            <person name="Chirak E.R."/>
            <person name="Sazanova A.L."/>
        </authorList>
    </citation>
    <scope>NUCLEOTIDE SEQUENCE [LARGE SCALE GENOMIC DNA]</scope>
    <source>
        <strain evidence="3">RCAM04685</strain>
    </source>
</reference>
<dbReference type="AlphaFoldDB" id="A0A370L850"/>
<sequence length="224" mass="24517">MGHSSTGPRASGLQFCGDALRPIACALTLSFLALLLQALPSQAQSTTLQEGQILRGQFEQKRYLSGLDNPVRSSGVFTLVAGKGLIWTTKRPFATVTVMTEAGLVQDVKGKETLRLSASKLPVMAKLYTMFGAALTGNWDAMQGAFTLTRQQNGQAWTIHLESLRADDPNLPIKAIKARGQKLLDEVEVVKTNDDRDVLTFSNQKLEAGRLTPEEEEFLVRAQR</sequence>
<gene>
    <name evidence="2" type="ORF">DWE98_10945</name>
</gene>
<comment type="caution">
    <text evidence="2">The sequence shown here is derived from an EMBL/GenBank/DDBJ whole genome shotgun (WGS) entry which is preliminary data.</text>
</comment>
<evidence type="ECO:0000313" key="3">
    <source>
        <dbReference type="Proteomes" id="UP000255207"/>
    </source>
</evidence>
<dbReference type="InterPro" id="IPR004564">
    <property type="entry name" value="OM_lipoprot_carrier_LolA-like"/>
</dbReference>
<evidence type="ECO:0000313" key="2">
    <source>
        <dbReference type="EMBL" id="RDJ26331.1"/>
    </source>
</evidence>
<dbReference type="SUPFAM" id="SSF89392">
    <property type="entry name" value="Prokaryotic lipoproteins and lipoprotein localization factors"/>
    <property type="match status" value="1"/>
</dbReference>